<keyword evidence="2" id="KW-1185">Reference proteome</keyword>
<name>A0A243W672_9BACT</name>
<sequence>MTVKIWLHSYVNQMADFLQDSTFYVQPLVDKVGVQAPFKSVRACMEGYEKLKPYVRKRSVALEVKDELTSCFGLAMTKFLIEEKGFEWKLERYHFGQVYYQPWMIIEGKFRSDPISITASCLVERQGKIPFDTYYWLLTGVPCSEFESLL</sequence>
<proteinExistence type="predicted"/>
<evidence type="ECO:0000313" key="2">
    <source>
        <dbReference type="Proteomes" id="UP000194873"/>
    </source>
</evidence>
<dbReference type="Proteomes" id="UP000194873">
    <property type="component" value="Unassembled WGS sequence"/>
</dbReference>
<dbReference type="EMBL" id="MTSE01000031">
    <property type="protein sequence ID" value="OUJ69798.1"/>
    <property type="molecule type" value="Genomic_DNA"/>
</dbReference>
<gene>
    <name evidence="1" type="ORF">BXP70_26175</name>
</gene>
<reference evidence="1 2" key="1">
    <citation type="submission" date="2017-01" db="EMBL/GenBank/DDBJ databases">
        <title>A new Hymenobacter.</title>
        <authorList>
            <person name="Liang Y."/>
            <person name="Feng F."/>
        </authorList>
    </citation>
    <scope>NUCLEOTIDE SEQUENCE [LARGE SCALE GENOMIC DNA]</scope>
    <source>
        <strain evidence="1">MIMBbqt21</strain>
    </source>
</reference>
<evidence type="ECO:0000313" key="1">
    <source>
        <dbReference type="EMBL" id="OUJ69798.1"/>
    </source>
</evidence>
<protein>
    <submittedName>
        <fullName evidence="1">Uncharacterized protein</fullName>
    </submittedName>
</protein>
<accession>A0A243W672</accession>
<dbReference type="AlphaFoldDB" id="A0A243W672"/>
<comment type="caution">
    <text evidence="1">The sequence shown here is derived from an EMBL/GenBank/DDBJ whole genome shotgun (WGS) entry which is preliminary data.</text>
</comment>
<organism evidence="1 2">
    <name type="scientific">Hymenobacter crusticola</name>
    <dbReference type="NCBI Taxonomy" id="1770526"/>
    <lineage>
        <taxon>Bacteria</taxon>
        <taxon>Pseudomonadati</taxon>
        <taxon>Bacteroidota</taxon>
        <taxon>Cytophagia</taxon>
        <taxon>Cytophagales</taxon>
        <taxon>Hymenobacteraceae</taxon>
        <taxon>Hymenobacter</taxon>
    </lineage>
</organism>